<proteinExistence type="inferred from homology"/>
<dbReference type="OrthoDB" id="9803739at2"/>
<evidence type="ECO:0000313" key="4">
    <source>
        <dbReference type="Proteomes" id="UP000010797"/>
    </source>
</evidence>
<evidence type="ECO:0000313" key="3">
    <source>
        <dbReference type="EMBL" id="AGA67754.1"/>
    </source>
</evidence>
<dbReference type="Pfam" id="PF01177">
    <property type="entry name" value="Asp_Glu_race"/>
    <property type="match status" value="1"/>
</dbReference>
<dbReference type="RefSeq" id="WP_015260761.1">
    <property type="nucleotide sequence ID" value="NC_019903.1"/>
</dbReference>
<comment type="similarity">
    <text evidence="1">Belongs to the aspartate/glutamate racemases family.</text>
</comment>
<dbReference type="NCBIfam" id="TIGR00035">
    <property type="entry name" value="asp_race"/>
    <property type="match status" value="1"/>
</dbReference>
<reference evidence="4" key="1">
    <citation type="submission" date="2012-02" db="EMBL/GenBank/DDBJ databases">
        <title>Complete sequence of Desulfitobacterium dichloroeliminans LMG P-21439.</title>
        <authorList>
            <person name="Lucas S."/>
            <person name="Han J."/>
            <person name="Lapidus A."/>
            <person name="Cheng J.-F."/>
            <person name="Goodwin L."/>
            <person name="Pitluck S."/>
            <person name="Peters L."/>
            <person name="Ovchinnikova G."/>
            <person name="Teshima H."/>
            <person name="Detter J.C."/>
            <person name="Han C."/>
            <person name="Tapia R."/>
            <person name="Land M."/>
            <person name="Hauser L."/>
            <person name="Kyrpides N."/>
            <person name="Ivanova N."/>
            <person name="Pagani I."/>
            <person name="Kruse T."/>
            <person name="de Vos W.M."/>
            <person name="Boon N."/>
            <person name="Smidt H."/>
            <person name="Woyke T."/>
        </authorList>
    </citation>
    <scope>NUCLEOTIDE SEQUENCE [LARGE SCALE GENOMIC DNA]</scope>
    <source>
        <strain evidence="4">LMG P-21439 / DCA1</strain>
    </source>
</reference>
<name>L0F1M2_DESDL</name>
<dbReference type="SUPFAM" id="SSF53681">
    <property type="entry name" value="Aspartate/glutamate racemase"/>
    <property type="match status" value="2"/>
</dbReference>
<dbReference type="Proteomes" id="UP000010797">
    <property type="component" value="Chromosome"/>
</dbReference>
<dbReference type="eggNOG" id="COG1794">
    <property type="taxonomic scope" value="Bacteria"/>
</dbReference>
<dbReference type="HOGENOM" id="CLU_055360_2_2_9"/>
<keyword evidence="2" id="KW-0413">Isomerase</keyword>
<dbReference type="InterPro" id="IPR015942">
    <property type="entry name" value="Asp/Glu/hydantoin_racemase"/>
</dbReference>
<dbReference type="Gene3D" id="3.40.50.1860">
    <property type="match status" value="2"/>
</dbReference>
<dbReference type="KEGG" id="ddl:Desdi_0200"/>
<dbReference type="InterPro" id="IPR001920">
    <property type="entry name" value="Asp/Glu_race"/>
</dbReference>
<dbReference type="PANTHER" id="PTHR21198:SF7">
    <property type="entry name" value="ASPARTATE-GLUTAMATE RACEMASE FAMILY"/>
    <property type="match status" value="1"/>
</dbReference>
<dbReference type="EMBL" id="CP003344">
    <property type="protein sequence ID" value="AGA67754.1"/>
    <property type="molecule type" value="Genomic_DNA"/>
</dbReference>
<keyword evidence="4" id="KW-1185">Reference proteome</keyword>
<evidence type="ECO:0000256" key="2">
    <source>
        <dbReference type="ARBA" id="ARBA00023235"/>
    </source>
</evidence>
<dbReference type="STRING" id="871963.Desdi_0200"/>
<accession>L0F1M2</accession>
<organism evidence="3 4">
    <name type="scientific">Desulfitobacterium dichloroeliminans (strain LMG P-21439 / DCA1)</name>
    <dbReference type="NCBI Taxonomy" id="871963"/>
    <lineage>
        <taxon>Bacteria</taxon>
        <taxon>Bacillati</taxon>
        <taxon>Bacillota</taxon>
        <taxon>Clostridia</taxon>
        <taxon>Eubacteriales</taxon>
        <taxon>Desulfitobacteriaceae</taxon>
        <taxon>Desulfitobacterium</taxon>
    </lineage>
</organism>
<evidence type="ECO:0000256" key="1">
    <source>
        <dbReference type="ARBA" id="ARBA00007847"/>
    </source>
</evidence>
<gene>
    <name evidence="3" type="ordered locus">Desdi_0200</name>
</gene>
<sequence>MDKAIGIIGGMGPLATVDIFHKIVSMTEATIEQEHIHIIVDNNPGIPDRLNFLLRDGESPEKALVQSAIRLQCMGAAVLIMPCHTAHYFYDDVKKYVDIDFINMVDETAKEVVKALPTCKRIGLLATKGTYNAGVYDKIFAPYGIEVVKPNFEGQQALADLILAVKHGQPTFDLTNIYRVLDQLKDKNAEITVLGCTELPIAFAKFNIKENYIDPTTVLARTAIRYTGRKVRESLS</sequence>
<dbReference type="AlphaFoldDB" id="L0F1M2"/>
<dbReference type="GO" id="GO:0047661">
    <property type="term" value="F:amino-acid racemase activity"/>
    <property type="evidence" value="ECO:0007669"/>
    <property type="project" value="InterPro"/>
</dbReference>
<dbReference type="InterPro" id="IPR004380">
    <property type="entry name" value="Asp_race"/>
</dbReference>
<dbReference type="PANTHER" id="PTHR21198">
    <property type="entry name" value="GLUTAMATE RACEMASE"/>
    <property type="match status" value="1"/>
</dbReference>
<protein>
    <submittedName>
        <fullName evidence="3">Aspartate racemase</fullName>
    </submittedName>
</protein>